<feature type="domain" description="Photosynthesis system II assembly factor Ycf48/Hcf136-like" evidence="3">
    <location>
        <begin position="86"/>
        <end position="411"/>
    </location>
</feature>
<dbReference type="AlphaFoldDB" id="A0AAW1SLI0"/>
<evidence type="ECO:0000313" key="4">
    <source>
        <dbReference type="EMBL" id="KAK9846585.1"/>
    </source>
</evidence>
<proteinExistence type="predicted"/>
<dbReference type="GO" id="GO:0009523">
    <property type="term" value="C:photosystem II"/>
    <property type="evidence" value="ECO:0007669"/>
    <property type="project" value="UniProtKB-KW"/>
</dbReference>
<evidence type="ECO:0000256" key="2">
    <source>
        <dbReference type="ARBA" id="ARBA00023276"/>
    </source>
</evidence>
<dbReference type="NCBIfam" id="NF010237">
    <property type="entry name" value="PRK13684.1"/>
    <property type="match status" value="1"/>
</dbReference>
<organism evidence="4 5">
    <name type="scientific">Elliptochloris bilobata</name>
    <dbReference type="NCBI Taxonomy" id="381761"/>
    <lineage>
        <taxon>Eukaryota</taxon>
        <taxon>Viridiplantae</taxon>
        <taxon>Chlorophyta</taxon>
        <taxon>core chlorophytes</taxon>
        <taxon>Trebouxiophyceae</taxon>
        <taxon>Trebouxiophyceae incertae sedis</taxon>
        <taxon>Elliptochloris clade</taxon>
        <taxon>Elliptochloris</taxon>
    </lineage>
</organism>
<evidence type="ECO:0000259" key="3">
    <source>
        <dbReference type="Pfam" id="PF14870"/>
    </source>
</evidence>
<keyword evidence="1" id="KW-0602">Photosynthesis</keyword>
<dbReference type="Gene3D" id="2.130.10.10">
    <property type="entry name" value="YVTN repeat-like/Quinoprotein amine dehydrogenase"/>
    <property type="match status" value="1"/>
</dbReference>
<evidence type="ECO:0000313" key="5">
    <source>
        <dbReference type="Proteomes" id="UP001445335"/>
    </source>
</evidence>
<protein>
    <recommendedName>
        <fullName evidence="3">Photosynthesis system II assembly factor Ycf48/Hcf136-like domain-containing protein</fullName>
    </recommendedName>
</protein>
<dbReference type="PANTHER" id="PTHR47199:SF2">
    <property type="entry name" value="PHOTOSYSTEM II STABILITY_ASSEMBLY FACTOR HCF136, CHLOROPLASTIC"/>
    <property type="match status" value="1"/>
</dbReference>
<name>A0AAW1SLI0_9CHLO</name>
<accession>A0AAW1SLI0</accession>
<dbReference type="GO" id="GO:0015979">
    <property type="term" value="P:photosynthesis"/>
    <property type="evidence" value="ECO:0007669"/>
    <property type="project" value="UniProtKB-KW"/>
</dbReference>
<reference evidence="4 5" key="1">
    <citation type="journal article" date="2024" name="Nat. Commun.">
        <title>Phylogenomics reveals the evolutionary origins of lichenization in chlorophyte algae.</title>
        <authorList>
            <person name="Puginier C."/>
            <person name="Libourel C."/>
            <person name="Otte J."/>
            <person name="Skaloud P."/>
            <person name="Haon M."/>
            <person name="Grisel S."/>
            <person name="Petersen M."/>
            <person name="Berrin J.G."/>
            <person name="Delaux P.M."/>
            <person name="Dal Grande F."/>
            <person name="Keller J."/>
        </authorList>
    </citation>
    <scope>NUCLEOTIDE SEQUENCE [LARGE SCALE GENOMIC DNA]</scope>
    <source>
        <strain evidence="4 5">SAG 245.80</strain>
    </source>
</reference>
<sequence length="419" mass="44244">MGLAHQSALLPGRTPCTSASVHPAPFSPARCSSRQPRQVWVTRSQAGDASVEDFAAPRRSVLSAGAALAASSLLQVAAPQGAGAKVVSSDWELVKLPLDPGVVLLDIGFTDTDPNHGFLLGSRETLLETKDGGRTWTPRTVAAAQDEGFNYRFNSVSFNGDEGWIVGKPAILLHSNDGGANWDRVPLSAKLPGNPILVSALAGKPGQAEMVTDQGAVYVTSNGAYTWTAAVQETVDATLNRTVSSGISGASYYEGSFSNVQRGPSGDYVAVSSRGNFFLTWSPGETYWQPHNRPTARRVQNMGWTANNSLWLATRGGDVFFSPTPGVSEKFDQARLGSRGFGILDVAFKPGSELGYAAGGSGTLVKTDDGGRSWKRDRSTDEVAGNLYAIKWTKGGLGFILGNDGILLRYIPGAMGSDA</sequence>
<keyword evidence="5" id="KW-1185">Reference proteome</keyword>
<gene>
    <name evidence="4" type="ORF">WJX81_007154</name>
</gene>
<evidence type="ECO:0000256" key="1">
    <source>
        <dbReference type="ARBA" id="ARBA00022531"/>
    </source>
</evidence>
<comment type="caution">
    <text evidence="4">The sequence shown here is derived from an EMBL/GenBank/DDBJ whole genome shotgun (WGS) entry which is preliminary data.</text>
</comment>
<dbReference type="Pfam" id="PF14870">
    <property type="entry name" value="PSII_BNR"/>
    <property type="match status" value="1"/>
</dbReference>
<dbReference type="EMBL" id="JALJOU010000001">
    <property type="protein sequence ID" value="KAK9846585.1"/>
    <property type="molecule type" value="Genomic_DNA"/>
</dbReference>
<dbReference type="PANTHER" id="PTHR47199">
    <property type="entry name" value="PHOTOSYSTEM II STABILITY/ASSEMBLY FACTOR HCF136, CHLOROPLASTIC"/>
    <property type="match status" value="1"/>
</dbReference>
<keyword evidence="2" id="KW-0604">Photosystem II</keyword>
<dbReference type="InterPro" id="IPR015943">
    <property type="entry name" value="WD40/YVTN_repeat-like_dom_sf"/>
</dbReference>
<dbReference type="Proteomes" id="UP001445335">
    <property type="component" value="Unassembled WGS sequence"/>
</dbReference>
<dbReference type="SUPFAM" id="SSF110296">
    <property type="entry name" value="Oligoxyloglucan reducing end-specific cellobiohydrolase"/>
    <property type="match status" value="1"/>
</dbReference>
<dbReference type="InterPro" id="IPR028203">
    <property type="entry name" value="PSII_CF48-like_dom"/>
</dbReference>